<dbReference type="RefSeq" id="WP_091652215.1">
    <property type="nucleotide sequence ID" value="NZ_FNHQ01000032.1"/>
</dbReference>
<dbReference type="InterPro" id="IPR036264">
    <property type="entry name" value="Bact_exopeptidase_dim_dom"/>
</dbReference>
<dbReference type="Proteomes" id="UP000199309">
    <property type="component" value="Unassembled WGS sequence"/>
</dbReference>
<dbReference type="GO" id="GO:0005737">
    <property type="term" value="C:cytoplasm"/>
    <property type="evidence" value="ECO:0007669"/>
    <property type="project" value="TreeGrafter"/>
</dbReference>
<dbReference type="Gene3D" id="3.30.70.360">
    <property type="match status" value="1"/>
</dbReference>
<dbReference type="PIRSF" id="PIRSF037227">
    <property type="entry name" value="Aminobenzoyl-glu_utiliz_pB"/>
    <property type="match status" value="1"/>
</dbReference>
<dbReference type="SUPFAM" id="SSF53187">
    <property type="entry name" value="Zn-dependent exopeptidases"/>
    <property type="match status" value="1"/>
</dbReference>
<dbReference type="InterPro" id="IPR052030">
    <property type="entry name" value="Peptidase_M20/M20A_hydrolases"/>
</dbReference>
<sequence>MDPKQKIEQLVEQKKDKFIALSRTIWEFAELGYEEYQSSETLCKSLEEEGFAVTKKLAGIPTAFKGVWGSGNPVIGILGEYDALPGLSQKAGCPVKTPLHENGAGHGCGHNLLGAGAMAGAVALKEYLESTKQAGTIIYFGTPAEENLSGKAFMARDGVFDGVDFFYTWHPSSFNRIGAVHMNANISRIYEFKGITAHAGGAPHLGRSALDSCELMGVGANYLREHIIMEARIHYAYLDVGGRAPNVVQDHAAVRYVIRAPYLRQVKDIIKRVDQIAEGAALMSGTTVTYHTESGYSEYIPNNVLAETADKALHEIGGPLWDEQDFALAKDFTEAFNDQSKEKERETIIQRYGRDKLAEKLQNPLDTQIEKYDKNHIIMEFGSTDAGDVGYIAPTVHLNIATEALETPGHSWLKAGQANSSIGLKGMVTAAKVIALSCVKMIEDPDKIKQAKAEFMQKNNGIYDCPVAGVTELPKL</sequence>
<dbReference type="AlphaFoldDB" id="A0A1G9ZS05"/>
<dbReference type="EMBL" id="FNHQ01000032">
    <property type="protein sequence ID" value="SDN23396.1"/>
    <property type="molecule type" value="Genomic_DNA"/>
</dbReference>
<dbReference type="InterPro" id="IPR017145">
    <property type="entry name" value="Aminobenzoyl-glu_utiliz_pB"/>
</dbReference>
<dbReference type="InterPro" id="IPR002933">
    <property type="entry name" value="Peptidase_M20"/>
</dbReference>
<dbReference type="SUPFAM" id="SSF55031">
    <property type="entry name" value="Bacterial exopeptidase dimerisation domain"/>
    <property type="match status" value="1"/>
</dbReference>
<name>A0A1G9ZS05_9FIRM</name>
<dbReference type="Pfam" id="PF01546">
    <property type="entry name" value="Peptidase_M20"/>
    <property type="match status" value="1"/>
</dbReference>
<evidence type="ECO:0000313" key="2">
    <source>
        <dbReference type="Proteomes" id="UP000199309"/>
    </source>
</evidence>
<dbReference type="PANTHER" id="PTHR30575">
    <property type="entry name" value="PEPTIDASE M20"/>
    <property type="match status" value="1"/>
</dbReference>
<dbReference type="STRING" id="349095.SAMN05660299_02371"/>
<reference evidence="1 2" key="1">
    <citation type="submission" date="2016-10" db="EMBL/GenBank/DDBJ databases">
        <authorList>
            <person name="de Groot N.N."/>
        </authorList>
    </citation>
    <scope>NUCLEOTIDE SEQUENCE [LARGE SCALE GENOMIC DNA]</scope>
    <source>
        <strain evidence="1 2">DSM 16981</strain>
    </source>
</reference>
<accession>A0A1G9ZS05</accession>
<dbReference type="GO" id="GO:0071713">
    <property type="term" value="F:para-aminobenzoyl-glutamate hydrolase activity"/>
    <property type="evidence" value="ECO:0007669"/>
    <property type="project" value="TreeGrafter"/>
</dbReference>
<proteinExistence type="predicted"/>
<dbReference type="Gene3D" id="3.40.630.10">
    <property type="entry name" value="Zn peptidases"/>
    <property type="match status" value="1"/>
</dbReference>
<gene>
    <name evidence="1" type="ORF">SAMN05660299_02371</name>
</gene>
<dbReference type="OrthoDB" id="9781032at2"/>
<dbReference type="InterPro" id="IPR017439">
    <property type="entry name" value="Amidohydrolase"/>
</dbReference>
<dbReference type="PANTHER" id="PTHR30575:SF0">
    <property type="entry name" value="XAA-ARG DIPEPTIDASE"/>
    <property type="match status" value="1"/>
</dbReference>
<dbReference type="NCBIfam" id="TIGR01891">
    <property type="entry name" value="amidohydrolases"/>
    <property type="match status" value="1"/>
</dbReference>
<protein>
    <submittedName>
        <fullName evidence="1">Aminobenzoyl-glutamate utilization protein B</fullName>
    </submittedName>
</protein>
<dbReference type="GO" id="GO:0016805">
    <property type="term" value="F:dipeptidase activity"/>
    <property type="evidence" value="ECO:0007669"/>
    <property type="project" value="TreeGrafter"/>
</dbReference>
<keyword evidence="2" id="KW-1185">Reference proteome</keyword>
<evidence type="ECO:0000313" key="1">
    <source>
        <dbReference type="EMBL" id="SDN23396.1"/>
    </source>
</evidence>
<organism evidence="1 2">
    <name type="scientific">Megasphaera paucivorans</name>
    <dbReference type="NCBI Taxonomy" id="349095"/>
    <lineage>
        <taxon>Bacteria</taxon>
        <taxon>Bacillati</taxon>
        <taxon>Bacillota</taxon>
        <taxon>Negativicutes</taxon>
        <taxon>Veillonellales</taxon>
        <taxon>Veillonellaceae</taxon>
        <taxon>Megasphaera</taxon>
    </lineage>
</organism>
<dbReference type="GO" id="GO:0046657">
    <property type="term" value="P:folic acid catabolic process"/>
    <property type="evidence" value="ECO:0007669"/>
    <property type="project" value="TreeGrafter"/>
</dbReference>